<evidence type="ECO:0000256" key="4">
    <source>
        <dbReference type="SAM" id="MobiDB-lite"/>
    </source>
</evidence>
<protein>
    <recommendedName>
        <fullName evidence="7">Dpy-30 motif-domain-containing protein</fullName>
    </recommendedName>
</protein>
<dbReference type="CDD" id="cd22965">
    <property type="entry name" value="DD_DPY30_SDC1"/>
    <property type="match status" value="1"/>
</dbReference>
<name>A0A2T3A3M3_9PEZI</name>
<evidence type="ECO:0000256" key="2">
    <source>
        <dbReference type="ARBA" id="ARBA00010849"/>
    </source>
</evidence>
<dbReference type="Pfam" id="PF05186">
    <property type="entry name" value="Dpy-30"/>
    <property type="match status" value="1"/>
</dbReference>
<organism evidence="5 6">
    <name type="scientific">Coniella lustricola</name>
    <dbReference type="NCBI Taxonomy" id="2025994"/>
    <lineage>
        <taxon>Eukaryota</taxon>
        <taxon>Fungi</taxon>
        <taxon>Dikarya</taxon>
        <taxon>Ascomycota</taxon>
        <taxon>Pezizomycotina</taxon>
        <taxon>Sordariomycetes</taxon>
        <taxon>Sordariomycetidae</taxon>
        <taxon>Diaporthales</taxon>
        <taxon>Schizoparmaceae</taxon>
        <taxon>Coniella</taxon>
    </lineage>
</organism>
<feature type="region of interest" description="Disordered" evidence="4">
    <location>
        <begin position="1"/>
        <end position="71"/>
    </location>
</feature>
<comment type="similarity">
    <text evidence="2">Belongs to the dpy-30 family.</text>
</comment>
<dbReference type="GO" id="GO:0005634">
    <property type="term" value="C:nucleus"/>
    <property type="evidence" value="ECO:0007669"/>
    <property type="project" value="UniProtKB-SubCell"/>
</dbReference>
<dbReference type="OrthoDB" id="417678at2759"/>
<dbReference type="Gene3D" id="1.20.890.10">
    <property type="entry name" value="cAMP-dependent protein kinase regulatory subunit, dimerization-anchoring domain"/>
    <property type="match status" value="1"/>
</dbReference>
<evidence type="ECO:0000313" key="6">
    <source>
        <dbReference type="Proteomes" id="UP000241462"/>
    </source>
</evidence>
<reference evidence="5 6" key="1">
    <citation type="journal article" date="2018" name="Mycol. Prog.">
        <title>Coniella lustricola, a new species from submerged detritus.</title>
        <authorList>
            <person name="Raudabaugh D.B."/>
            <person name="Iturriaga T."/>
            <person name="Carver A."/>
            <person name="Mondo S."/>
            <person name="Pangilinan J."/>
            <person name="Lipzen A."/>
            <person name="He G."/>
            <person name="Amirebrahimi M."/>
            <person name="Grigoriev I.V."/>
            <person name="Miller A.N."/>
        </authorList>
    </citation>
    <scope>NUCLEOTIDE SEQUENCE [LARGE SCALE GENOMIC DNA]</scope>
    <source>
        <strain evidence="5 6">B22-T-1</strain>
    </source>
</reference>
<dbReference type="InParanoid" id="A0A2T3A3M3"/>
<keyword evidence="6" id="KW-1185">Reference proteome</keyword>
<evidence type="ECO:0008006" key="7">
    <source>
        <dbReference type="Google" id="ProtNLM"/>
    </source>
</evidence>
<keyword evidence="3" id="KW-0539">Nucleus</keyword>
<evidence type="ECO:0000256" key="3">
    <source>
        <dbReference type="ARBA" id="ARBA00023242"/>
    </source>
</evidence>
<dbReference type="Proteomes" id="UP000241462">
    <property type="component" value="Unassembled WGS sequence"/>
</dbReference>
<evidence type="ECO:0000313" key="5">
    <source>
        <dbReference type="EMBL" id="PSR82280.1"/>
    </source>
</evidence>
<feature type="region of interest" description="Disordered" evidence="4">
    <location>
        <begin position="99"/>
        <end position="157"/>
    </location>
</feature>
<feature type="compositionally biased region" description="Polar residues" evidence="4">
    <location>
        <begin position="17"/>
        <end position="39"/>
    </location>
</feature>
<dbReference type="AlphaFoldDB" id="A0A2T3A3M3"/>
<evidence type="ECO:0000256" key="1">
    <source>
        <dbReference type="ARBA" id="ARBA00004123"/>
    </source>
</evidence>
<dbReference type="STRING" id="2025994.A0A2T3A3M3"/>
<dbReference type="InterPro" id="IPR049629">
    <property type="entry name" value="DPY30_SDC1_DD"/>
</dbReference>
<dbReference type="EMBL" id="KZ678482">
    <property type="protein sequence ID" value="PSR82280.1"/>
    <property type="molecule type" value="Genomic_DNA"/>
</dbReference>
<gene>
    <name evidence="5" type="ORF">BD289DRAFT_483957</name>
</gene>
<sequence length="233" mass="24092">MTDIEASHPAAVGEGSGSLSNEQGASLDNLANVQMNGETQDVAMASQDEPDKISKSTEPQTMPSQVSTTQPAPCASHIVVLKYNADRASKIFKDAAVPGSTAPVPAHDAAGSVGSPARTSTPNASGRFKDDQQQGATTSRAPSAVPTERATIPAEAVENGAPTRVYLNQHVTQHLLDGMKLLALHKPADPLRMLGEFLLQRSDEQAAAAAGAKSALNTVAASQGDKDMNGVDQ</sequence>
<comment type="subcellular location">
    <subcellularLocation>
        <location evidence="1">Nucleus</location>
    </subcellularLocation>
</comment>
<dbReference type="InterPro" id="IPR007858">
    <property type="entry name" value="Dpy-30_motif"/>
</dbReference>
<proteinExistence type="inferred from homology"/>
<accession>A0A2T3A3M3</accession>
<feature type="compositionally biased region" description="Polar residues" evidence="4">
    <location>
        <begin position="56"/>
        <end position="71"/>
    </location>
</feature>